<accession>A0A1E3QRB7</accession>
<keyword evidence="1" id="KW-1133">Transmembrane helix</keyword>
<evidence type="ECO:0000313" key="2">
    <source>
        <dbReference type="EMBL" id="ODQ80190.1"/>
    </source>
</evidence>
<name>A0A1E3QRB7_9ASCO</name>
<organism evidence="2 3">
    <name type="scientific">Babjeviella inositovora NRRL Y-12698</name>
    <dbReference type="NCBI Taxonomy" id="984486"/>
    <lineage>
        <taxon>Eukaryota</taxon>
        <taxon>Fungi</taxon>
        <taxon>Dikarya</taxon>
        <taxon>Ascomycota</taxon>
        <taxon>Saccharomycotina</taxon>
        <taxon>Pichiomycetes</taxon>
        <taxon>Serinales incertae sedis</taxon>
        <taxon>Babjeviella</taxon>
    </lineage>
</organism>
<dbReference type="AlphaFoldDB" id="A0A1E3QRB7"/>
<dbReference type="RefSeq" id="XP_018985518.1">
    <property type="nucleotide sequence ID" value="XM_019127026.1"/>
</dbReference>
<keyword evidence="1" id="KW-0472">Membrane</keyword>
<dbReference type="GeneID" id="30144880"/>
<keyword evidence="3" id="KW-1185">Reference proteome</keyword>
<proteinExistence type="predicted"/>
<evidence type="ECO:0000313" key="3">
    <source>
        <dbReference type="Proteomes" id="UP000094336"/>
    </source>
</evidence>
<gene>
    <name evidence="2" type="ORF">BABINDRAFT_129685</name>
</gene>
<dbReference type="EMBL" id="KV454430">
    <property type="protein sequence ID" value="ODQ80190.1"/>
    <property type="molecule type" value="Genomic_DNA"/>
</dbReference>
<evidence type="ECO:0000256" key="1">
    <source>
        <dbReference type="SAM" id="Phobius"/>
    </source>
</evidence>
<feature type="transmembrane region" description="Helical" evidence="1">
    <location>
        <begin position="58"/>
        <end position="79"/>
    </location>
</feature>
<dbReference type="Proteomes" id="UP000094336">
    <property type="component" value="Unassembled WGS sequence"/>
</dbReference>
<keyword evidence="1" id="KW-0812">Transmembrane</keyword>
<sequence length="108" mass="12412">MVAFRTLKELLLGESLAFVLRESVFGYLLPLWYKDAFRHLTNLSDFSPRACFSMNRNFLTKLLAAATIILGTLIVRATLNEDLSPDDDDILRSISHKIHQVQRERADF</sequence>
<protein>
    <submittedName>
        <fullName evidence="2">Uncharacterized protein</fullName>
    </submittedName>
</protein>
<reference evidence="3" key="1">
    <citation type="submission" date="2016-05" db="EMBL/GenBank/DDBJ databases">
        <title>Comparative genomics of biotechnologically important yeasts.</title>
        <authorList>
            <consortium name="DOE Joint Genome Institute"/>
            <person name="Riley R."/>
            <person name="Haridas S."/>
            <person name="Wolfe K.H."/>
            <person name="Lopes M.R."/>
            <person name="Hittinger C.T."/>
            <person name="Goker M."/>
            <person name="Salamov A."/>
            <person name="Wisecaver J."/>
            <person name="Long T.M."/>
            <person name="Aerts A.L."/>
            <person name="Barry K."/>
            <person name="Choi C."/>
            <person name="Clum A."/>
            <person name="Coughlan A.Y."/>
            <person name="Deshpande S."/>
            <person name="Douglass A.P."/>
            <person name="Hanson S.J."/>
            <person name="Klenk H.-P."/>
            <person name="Labutti K."/>
            <person name="Lapidus A."/>
            <person name="Lindquist E."/>
            <person name="Lipzen A."/>
            <person name="Meier-Kolthoff J.P."/>
            <person name="Ohm R.A."/>
            <person name="Otillar R.P."/>
            <person name="Pangilinan J."/>
            <person name="Peng Y."/>
            <person name="Rokas A."/>
            <person name="Rosa C.A."/>
            <person name="Scheuner C."/>
            <person name="Sibirny A.A."/>
            <person name="Slot J.C."/>
            <person name="Stielow J.B."/>
            <person name="Sun H."/>
            <person name="Kurtzman C.P."/>
            <person name="Blackwell M."/>
            <person name="Grigoriev I.V."/>
            <person name="Jeffries T.W."/>
        </authorList>
    </citation>
    <scope>NUCLEOTIDE SEQUENCE [LARGE SCALE GENOMIC DNA]</scope>
    <source>
        <strain evidence="3">NRRL Y-12698</strain>
    </source>
</reference>